<feature type="transmembrane region" description="Helical" evidence="6">
    <location>
        <begin position="129"/>
        <end position="148"/>
    </location>
</feature>
<dbReference type="Pfam" id="PF13520">
    <property type="entry name" value="AA_permease_2"/>
    <property type="match status" value="1"/>
</dbReference>
<feature type="transmembrane region" description="Helical" evidence="6">
    <location>
        <begin position="25"/>
        <end position="49"/>
    </location>
</feature>
<reference evidence="7 8" key="1">
    <citation type="submission" date="2011-08" db="EMBL/GenBank/DDBJ databases">
        <title>The Genome Sequence of Clostridium hathewayi WAL-18680.</title>
        <authorList>
            <consortium name="The Broad Institute Genome Sequencing Platform"/>
            <person name="Earl A."/>
            <person name="Ward D."/>
            <person name="Feldgarden M."/>
            <person name="Gevers D."/>
            <person name="Finegold S.M."/>
            <person name="Summanen P.H."/>
            <person name="Molitoris D.R."/>
            <person name="Song M."/>
            <person name="Daigneault M."/>
            <person name="Allen-Vercoe E."/>
            <person name="Young S.K."/>
            <person name="Zeng Q."/>
            <person name="Gargeya S."/>
            <person name="Fitzgerald M."/>
            <person name="Haas B."/>
            <person name="Abouelleil A."/>
            <person name="Alvarado L."/>
            <person name="Arachchi H.M."/>
            <person name="Berlin A."/>
            <person name="Brown A."/>
            <person name="Chapman S.B."/>
            <person name="Chen Z."/>
            <person name="Dunbar C."/>
            <person name="Freedman E."/>
            <person name="Gearin G."/>
            <person name="Gellesch M."/>
            <person name="Goldberg J."/>
            <person name="Griggs A."/>
            <person name="Gujja S."/>
            <person name="Heiman D."/>
            <person name="Howarth C."/>
            <person name="Larson L."/>
            <person name="Lui A."/>
            <person name="MacDonald P.J.P."/>
            <person name="Montmayeur A."/>
            <person name="Murphy C."/>
            <person name="Neiman D."/>
            <person name="Pearson M."/>
            <person name="Priest M."/>
            <person name="Roberts A."/>
            <person name="Saif S."/>
            <person name="Shea T."/>
            <person name="Shenoy N."/>
            <person name="Sisk P."/>
            <person name="Stolte C."/>
            <person name="Sykes S."/>
            <person name="Wortman J."/>
            <person name="Nusbaum C."/>
            <person name="Birren B."/>
        </authorList>
    </citation>
    <scope>NUCLEOTIDE SEQUENCE [LARGE SCALE GENOMIC DNA]</scope>
    <source>
        <strain evidence="7 8">WAL-18680</strain>
    </source>
</reference>
<evidence type="ECO:0000256" key="6">
    <source>
        <dbReference type="SAM" id="Phobius"/>
    </source>
</evidence>
<keyword evidence="5 6" id="KW-0472">Membrane</keyword>
<organism evidence="7 8">
    <name type="scientific">Hungatella hathewayi WAL-18680</name>
    <dbReference type="NCBI Taxonomy" id="742737"/>
    <lineage>
        <taxon>Bacteria</taxon>
        <taxon>Bacillati</taxon>
        <taxon>Bacillota</taxon>
        <taxon>Clostridia</taxon>
        <taxon>Lachnospirales</taxon>
        <taxon>Lachnospiraceae</taxon>
        <taxon>Hungatella</taxon>
    </lineage>
</organism>
<protein>
    <recommendedName>
        <fullName evidence="9">Amino acid permease/ SLC12A domain-containing protein</fullName>
    </recommendedName>
</protein>
<dbReference type="PANTHER" id="PTHR42770:SF11">
    <property type="entry name" value="INNER MEMBRANE TRANSPORT PROTEIN YBAT"/>
    <property type="match status" value="1"/>
</dbReference>
<accession>G5IK91</accession>
<dbReference type="PANTHER" id="PTHR42770">
    <property type="entry name" value="AMINO ACID TRANSPORTER-RELATED"/>
    <property type="match status" value="1"/>
</dbReference>
<feature type="transmembrane region" description="Helical" evidence="6">
    <location>
        <begin position="277"/>
        <end position="301"/>
    </location>
</feature>
<comment type="caution">
    <text evidence="7">The sequence shown here is derived from an EMBL/GenBank/DDBJ whole genome shotgun (WGS) entry which is preliminary data.</text>
</comment>
<dbReference type="HOGENOM" id="CLU_007946_21_0_9"/>
<dbReference type="OrthoDB" id="3181223at2"/>
<gene>
    <name evidence="7" type="ORF">HMPREF9473_03919</name>
</gene>
<evidence type="ECO:0008006" key="9">
    <source>
        <dbReference type="Google" id="ProtNLM"/>
    </source>
</evidence>
<dbReference type="Gene3D" id="1.20.1740.10">
    <property type="entry name" value="Amino acid/polyamine transporter I"/>
    <property type="match status" value="1"/>
</dbReference>
<evidence type="ECO:0000256" key="5">
    <source>
        <dbReference type="ARBA" id="ARBA00023136"/>
    </source>
</evidence>
<feature type="transmembrane region" description="Helical" evidence="6">
    <location>
        <begin position="228"/>
        <end position="257"/>
    </location>
</feature>
<evidence type="ECO:0000313" key="7">
    <source>
        <dbReference type="EMBL" id="EHI58155.1"/>
    </source>
</evidence>
<sequence>MKENSAAVPAAQTDELKRNLGRMDLVSIAVGQIIGAGIMAMTGTAIGMTGRSVNIAFIIAGILCIFTAIPQILVGGTARFKGGQYTQVAAFGGQRLAGIFTMVNVFTGLGIAMYVISFTEYLLALVPNAPAKLVAVVIITLMFGLNILGTKQAAALQTVMCVVMALAIGAFIAFGIPDLQPGYFAPPDFMTKGFTGMLMASAYLSFAAGGAQYVINFSGEAKNPKKDVPFAIIVPTVGISLIYAVMGTIAAGVLPVAEVANKSLALVAEAIMPKPVYVFFIVGGAMFALLTTLNASIGWICRPVVQAAKDGWLPGFFGKINGKFGTPVNVLLLFYIIGLVPILMGLNISTVSNATVILTAVVKMILCFTALRLPSVMPELWNKSKFHVSRGLLNTFCMIGGLVATFQVILLLVTSAKVEIIGNVIILAVAVIYALAVNSKVKMEVSYEDCD</sequence>
<evidence type="ECO:0000313" key="8">
    <source>
        <dbReference type="Proteomes" id="UP000005384"/>
    </source>
</evidence>
<evidence type="ECO:0000256" key="2">
    <source>
        <dbReference type="ARBA" id="ARBA00022475"/>
    </source>
</evidence>
<feature type="transmembrane region" description="Helical" evidence="6">
    <location>
        <begin position="420"/>
        <end position="437"/>
    </location>
</feature>
<proteinExistence type="predicted"/>
<feature type="transmembrane region" description="Helical" evidence="6">
    <location>
        <begin position="354"/>
        <end position="371"/>
    </location>
</feature>
<evidence type="ECO:0000256" key="3">
    <source>
        <dbReference type="ARBA" id="ARBA00022692"/>
    </source>
</evidence>
<feature type="transmembrane region" description="Helical" evidence="6">
    <location>
        <begin position="155"/>
        <end position="176"/>
    </location>
</feature>
<comment type="subcellular location">
    <subcellularLocation>
        <location evidence="1">Cell membrane</location>
        <topology evidence="1">Multi-pass membrane protein</topology>
    </subcellularLocation>
</comment>
<feature type="transmembrane region" description="Helical" evidence="6">
    <location>
        <begin position="96"/>
        <end position="117"/>
    </location>
</feature>
<dbReference type="PATRIC" id="fig|742737.3.peg.3903"/>
<keyword evidence="4 6" id="KW-1133">Transmembrane helix</keyword>
<dbReference type="EMBL" id="ADLN01000107">
    <property type="protein sequence ID" value="EHI58155.1"/>
    <property type="molecule type" value="Genomic_DNA"/>
</dbReference>
<dbReference type="Proteomes" id="UP000005384">
    <property type="component" value="Unassembled WGS sequence"/>
</dbReference>
<keyword evidence="3 6" id="KW-0812">Transmembrane</keyword>
<feature type="transmembrane region" description="Helical" evidence="6">
    <location>
        <begin position="328"/>
        <end position="348"/>
    </location>
</feature>
<keyword evidence="8" id="KW-1185">Reference proteome</keyword>
<dbReference type="InterPro" id="IPR002293">
    <property type="entry name" value="AA/rel_permease1"/>
</dbReference>
<feature type="transmembrane region" description="Helical" evidence="6">
    <location>
        <begin position="55"/>
        <end position="75"/>
    </location>
</feature>
<dbReference type="AlphaFoldDB" id="G5IK91"/>
<keyword evidence="2" id="KW-1003">Cell membrane</keyword>
<evidence type="ECO:0000256" key="4">
    <source>
        <dbReference type="ARBA" id="ARBA00022989"/>
    </source>
</evidence>
<evidence type="ECO:0000256" key="1">
    <source>
        <dbReference type="ARBA" id="ARBA00004651"/>
    </source>
</evidence>
<dbReference type="InterPro" id="IPR050367">
    <property type="entry name" value="APC_superfamily"/>
</dbReference>
<dbReference type="GO" id="GO:0005886">
    <property type="term" value="C:plasma membrane"/>
    <property type="evidence" value="ECO:0007669"/>
    <property type="project" value="UniProtKB-SubCell"/>
</dbReference>
<dbReference type="PIRSF" id="PIRSF006060">
    <property type="entry name" value="AA_transporter"/>
    <property type="match status" value="1"/>
</dbReference>
<feature type="transmembrane region" description="Helical" evidence="6">
    <location>
        <begin position="392"/>
        <end position="414"/>
    </location>
</feature>
<feature type="transmembrane region" description="Helical" evidence="6">
    <location>
        <begin position="196"/>
        <end position="216"/>
    </location>
</feature>
<dbReference type="RefSeq" id="WP_006781910.1">
    <property type="nucleotide sequence ID" value="NZ_CP040506.1"/>
</dbReference>
<dbReference type="GO" id="GO:0022857">
    <property type="term" value="F:transmembrane transporter activity"/>
    <property type="evidence" value="ECO:0007669"/>
    <property type="project" value="InterPro"/>
</dbReference>
<name>G5IK91_9FIRM</name>